<proteinExistence type="predicted"/>
<keyword evidence="1" id="KW-1133">Transmembrane helix</keyword>
<keyword evidence="3" id="KW-1185">Reference proteome</keyword>
<dbReference type="Proteomes" id="UP000759529">
    <property type="component" value="Unassembled WGS sequence"/>
</dbReference>
<dbReference type="RefSeq" id="WP_187658723.1">
    <property type="nucleotide sequence ID" value="NZ_JACSOD020000357.1"/>
</dbReference>
<organism evidence="2 3">
    <name type="scientific">Flavobacterium macrobrachii</name>
    <dbReference type="NCBI Taxonomy" id="591204"/>
    <lineage>
        <taxon>Bacteria</taxon>
        <taxon>Pseudomonadati</taxon>
        <taxon>Bacteroidota</taxon>
        <taxon>Flavobacteriia</taxon>
        <taxon>Flavobacteriales</taxon>
        <taxon>Flavobacteriaceae</taxon>
        <taxon>Flavobacterium</taxon>
    </lineage>
</organism>
<keyword evidence="1" id="KW-0472">Membrane</keyword>
<gene>
    <name evidence="2" type="ORF">H9X54_001615</name>
</gene>
<feature type="transmembrane region" description="Helical" evidence="1">
    <location>
        <begin position="144"/>
        <end position="161"/>
    </location>
</feature>
<feature type="transmembrane region" description="Helical" evidence="1">
    <location>
        <begin position="106"/>
        <end position="124"/>
    </location>
</feature>
<dbReference type="EMBL" id="JACSOD020000357">
    <property type="protein sequence ID" value="MBM6497999.1"/>
    <property type="molecule type" value="Genomic_DNA"/>
</dbReference>
<evidence type="ECO:0000256" key="1">
    <source>
        <dbReference type="SAM" id="Phobius"/>
    </source>
</evidence>
<reference evidence="2 3" key="1">
    <citation type="submission" date="2021-02" db="EMBL/GenBank/DDBJ databases">
        <authorList>
            <person name="Jung H.S."/>
            <person name="Chun B.H."/>
            <person name="Jeon C.O."/>
        </authorList>
    </citation>
    <scope>NUCLEOTIDE SEQUENCE [LARGE SCALE GENOMIC DNA]</scope>
    <source>
        <strain evidence="2 3">LMG 25203</strain>
    </source>
</reference>
<sequence length="175" mass="19758">MTTTNSTVLKIMNILFWIVFIGLCIKTGALLTSFIVSLFVNPESSNDLYLGLNLFDLYSFSKSHYIFTAILFMLLTGLKAYITYYVVKIFMKFDLSKPFHGNLNNIFIKISYIALGTGLLAIIAENYAKWIMKKGVTVPIDWTGSEILLFAGVIYLFALIFKKGSELQSENDLTV</sequence>
<protein>
    <submittedName>
        <fullName evidence="2">DUF2975 domain-containing protein</fullName>
    </submittedName>
</protein>
<name>A0ABS2CTX1_9FLAO</name>
<evidence type="ECO:0000313" key="3">
    <source>
        <dbReference type="Proteomes" id="UP000759529"/>
    </source>
</evidence>
<comment type="caution">
    <text evidence="2">The sequence shown here is derived from an EMBL/GenBank/DDBJ whole genome shotgun (WGS) entry which is preliminary data.</text>
</comment>
<feature type="transmembrane region" description="Helical" evidence="1">
    <location>
        <begin position="65"/>
        <end position="86"/>
    </location>
</feature>
<feature type="transmembrane region" description="Helical" evidence="1">
    <location>
        <begin position="12"/>
        <end position="40"/>
    </location>
</feature>
<evidence type="ECO:0000313" key="2">
    <source>
        <dbReference type="EMBL" id="MBM6497999.1"/>
    </source>
</evidence>
<accession>A0ABS2CTX1</accession>
<keyword evidence="1" id="KW-0812">Transmembrane</keyword>